<sequence>MDRGRTKVKIYCKQCGEKFVLKGKWEKGKLETGFRQCLCSNENDFDIEVEDY</sequence>
<reference evidence="1" key="1">
    <citation type="submission" date="2024-12" db="EMBL/GenBank/DDBJ databases">
        <authorList>
            <person name="Wu N."/>
        </authorList>
    </citation>
    <scope>NUCLEOTIDE SEQUENCE</scope>
    <source>
        <strain evidence="1">P15</strain>
    </source>
</reference>
<name>A0ACC7NR11_9BACL</name>
<proteinExistence type="predicted"/>
<comment type="caution">
    <text evidence="1">The sequence shown here is derived from an EMBL/GenBank/DDBJ whole genome shotgun (WGS) entry which is preliminary data.</text>
</comment>
<dbReference type="Proteomes" id="UP001631969">
    <property type="component" value="Unassembled WGS sequence"/>
</dbReference>
<dbReference type="EMBL" id="JBJURJ010000001">
    <property type="protein sequence ID" value="MFM9326978.1"/>
    <property type="molecule type" value="Genomic_DNA"/>
</dbReference>
<keyword evidence="2" id="KW-1185">Reference proteome</keyword>
<evidence type="ECO:0000313" key="1">
    <source>
        <dbReference type="EMBL" id="MFM9326978.1"/>
    </source>
</evidence>
<organism evidence="1 2">
    <name type="scientific">Paenibacillus mesotrionivorans</name>
    <dbReference type="NCBI Taxonomy" id="3160968"/>
    <lineage>
        <taxon>Bacteria</taxon>
        <taxon>Bacillati</taxon>
        <taxon>Bacillota</taxon>
        <taxon>Bacilli</taxon>
        <taxon>Bacillales</taxon>
        <taxon>Paenibacillaceae</taxon>
        <taxon>Paenibacillus</taxon>
    </lineage>
</organism>
<evidence type="ECO:0000313" key="2">
    <source>
        <dbReference type="Proteomes" id="UP001631969"/>
    </source>
</evidence>
<gene>
    <name evidence="1" type="ORF">ACI1P1_01580</name>
</gene>
<accession>A0ACC7NR11</accession>
<protein>
    <submittedName>
        <fullName evidence="1">Uncharacterized protein</fullName>
    </submittedName>
</protein>